<gene>
    <name evidence="9" type="primary">NMD5</name>
    <name evidence="9" type="ORF">CAAN4_D05644</name>
</gene>
<evidence type="ECO:0000259" key="8">
    <source>
        <dbReference type="PROSITE" id="PS50166"/>
    </source>
</evidence>
<dbReference type="PANTHER" id="PTHR10997">
    <property type="entry name" value="IMPORTIN-7, 8, 11"/>
    <property type="match status" value="1"/>
</dbReference>
<organism evidence="9 10">
    <name type="scientific">[Candida] anglica</name>
    <dbReference type="NCBI Taxonomy" id="148631"/>
    <lineage>
        <taxon>Eukaryota</taxon>
        <taxon>Fungi</taxon>
        <taxon>Dikarya</taxon>
        <taxon>Ascomycota</taxon>
        <taxon>Saccharomycotina</taxon>
        <taxon>Pichiomycetes</taxon>
        <taxon>Debaryomycetaceae</taxon>
        <taxon>Kurtzmaniella</taxon>
    </lineage>
</organism>
<name>A0ABP0EAM6_9ASCO</name>
<accession>A0ABP0EAM6</accession>
<evidence type="ECO:0000256" key="2">
    <source>
        <dbReference type="ARBA" id="ARBA00004496"/>
    </source>
</evidence>
<dbReference type="Pfam" id="PF03810">
    <property type="entry name" value="IBN_N"/>
    <property type="match status" value="1"/>
</dbReference>
<dbReference type="InterPro" id="IPR011989">
    <property type="entry name" value="ARM-like"/>
</dbReference>
<dbReference type="InterPro" id="IPR016024">
    <property type="entry name" value="ARM-type_fold"/>
</dbReference>
<dbReference type="EMBL" id="OZ004256">
    <property type="protein sequence ID" value="CAK7903662.1"/>
    <property type="molecule type" value="Genomic_DNA"/>
</dbReference>
<dbReference type="PANTHER" id="PTHR10997:SF18">
    <property type="entry name" value="D-IMPORTIN 7_RANBP7"/>
    <property type="match status" value="1"/>
</dbReference>
<evidence type="ECO:0000313" key="9">
    <source>
        <dbReference type="EMBL" id="CAK7903662.1"/>
    </source>
</evidence>
<dbReference type="InterPro" id="IPR001494">
    <property type="entry name" value="Importin-beta_N"/>
</dbReference>
<dbReference type="PROSITE" id="PS50166">
    <property type="entry name" value="IMPORTIN_B_NT"/>
    <property type="match status" value="1"/>
</dbReference>
<evidence type="ECO:0000256" key="5">
    <source>
        <dbReference type="ARBA" id="ARBA00022927"/>
    </source>
</evidence>
<keyword evidence="4" id="KW-0963">Cytoplasm</keyword>
<feature type="domain" description="Importin N-terminal" evidence="8">
    <location>
        <begin position="24"/>
        <end position="106"/>
    </location>
</feature>
<reference evidence="9 10" key="1">
    <citation type="submission" date="2024-01" db="EMBL/GenBank/DDBJ databases">
        <authorList>
            <consortium name="Genoscope - CEA"/>
            <person name="William W."/>
        </authorList>
    </citation>
    <scope>NUCLEOTIDE SEQUENCE [LARGE SCALE GENOMIC DNA]</scope>
    <source>
        <strain evidence="9 10">29B2s-10</strain>
    </source>
</reference>
<evidence type="ECO:0000256" key="4">
    <source>
        <dbReference type="ARBA" id="ARBA00022490"/>
    </source>
</evidence>
<dbReference type="Proteomes" id="UP001497600">
    <property type="component" value="Chromosome D"/>
</dbReference>
<sequence length="1076" mass="121872">MDAHVLLECFAGTLQANQAIRQQAELGLKELAKTPGFLGGCLDIIGSENESQVSPAVRKAAAVYFKNRVVKYWMISEPTSSSNSTYRIDNDERPVVKDRILKVLIRSDYHVKQQLIPVLRILISYEWPQRWPELLQETGTLLQQPLDTNSSSTSLSNQQLYVGLLCFSEICRKFRWVGNEDREKELDPIISQVFPHLLNVGNAIISLDSNNLSENLFEMLKLILKSFKFVSYFDLPEILQSRDVLMSWSLFHGAIINMSPPLYIIEGGLNESEKSLLQASKCYKWAFANLYRLFTRYASVGLSKKYNYIEFHQMFIGEIIPSLINNFLQLIEKWCAGERWLSLASLYHLLQFLSHCVTQKSTWQLIKPYFETLVQHLVYPLLCPNDDMLEIFETDPHEYIHAQFDVYDEVDTPDIAALGLLVTLVDKRRKTTLSPIITFAYNKLNEVVNAPEETLAVAKQKEGALRLIGCISHYVVVNTSPYYSQMEPFVANLVVPNLQSNYEFVKARALEVTSRFADLEFQDSTVIAAVFHAVTANFDLTNSSLPVNFICSLVIQAYLPNEQFKEAIQTNILPTMSKLLELSEEIDNDAVSVVMQECVENFSEQLQPFGEDLMSKLVEQFMRLAVEIRDATASVDIDDFDANDNDDSSEKTMAAIGLLNTMITVLLSFENSQQILNKLEQVFYPVIEFVLVNKIDDFFAEVGELVENSTFLVRGVSPTMWNVFRLISNTFNGDQDGNSLGLLYIEELMPSIQNFLTYGSAELQVQPDLVSNFYHIFQSIVDGDESQVGLNDIAYACELAQSLILALQQNATQFVPGILKRTLDIYVSMMSDKQHVRNNAIDVNVQNVVVAALVYDLPNAVTALEARQLVGGFFDRWLKLIPLLQRVYDLKLSLLGLISILSSRGEILAKLNDTVPVGKLVGSMLLILRNLPEAMNNLEKKRTEFGSLDHSAWELENQFNSFRNEDDDDDYEDIEDGGSTTVTESATAGETEAGDYDSFLKQQELKSTGFYDEEDEEIVEDPLCATPLDNLNVFKLFKDFVVNMESEDVNKYQGLFGELDDAETQVIKDVFEVVQD</sequence>
<evidence type="ECO:0000256" key="1">
    <source>
        <dbReference type="ARBA" id="ARBA00004123"/>
    </source>
</evidence>
<proteinExistence type="predicted"/>
<dbReference type="SMART" id="SM00913">
    <property type="entry name" value="IBN_N"/>
    <property type="match status" value="1"/>
</dbReference>
<keyword evidence="10" id="KW-1185">Reference proteome</keyword>
<evidence type="ECO:0000256" key="7">
    <source>
        <dbReference type="SAM" id="MobiDB-lite"/>
    </source>
</evidence>
<dbReference type="SUPFAM" id="SSF48371">
    <property type="entry name" value="ARM repeat"/>
    <property type="match status" value="1"/>
</dbReference>
<dbReference type="Gene3D" id="1.25.10.10">
    <property type="entry name" value="Leucine-rich Repeat Variant"/>
    <property type="match status" value="1"/>
</dbReference>
<feature type="compositionally biased region" description="Polar residues" evidence="7">
    <location>
        <begin position="978"/>
        <end position="988"/>
    </location>
</feature>
<keyword evidence="3" id="KW-0813">Transport</keyword>
<comment type="subcellular location">
    <subcellularLocation>
        <location evidence="2">Cytoplasm</location>
    </subcellularLocation>
    <subcellularLocation>
        <location evidence="1">Nucleus</location>
    </subcellularLocation>
</comment>
<protein>
    <submittedName>
        <fullName evidence="9">Nonsense-mediated mRNA decay protein 5</fullName>
    </submittedName>
</protein>
<feature type="region of interest" description="Disordered" evidence="7">
    <location>
        <begin position="962"/>
        <end position="993"/>
    </location>
</feature>
<keyword evidence="5" id="KW-0653">Protein transport</keyword>
<feature type="compositionally biased region" description="Acidic residues" evidence="7">
    <location>
        <begin position="965"/>
        <end position="976"/>
    </location>
</feature>
<evidence type="ECO:0000256" key="3">
    <source>
        <dbReference type="ARBA" id="ARBA00022448"/>
    </source>
</evidence>
<keyword evidence="6" id="KW-0539">Nucleus</keyword>
<evidence type="ECO:0000256" key="6">
    <source>
        <dbReference type="ARBA" id="ARBA00023242"/>
    </source>
</evidence>
<evidence type="ECO:0000313" key="10">
    <source>
        <dbReference type="Proteomes" id="UP001497600"/>
    </source>
</evidence>